<dbReference type="EMBL" id="RWIS01000001">
    <property type="protein sequence ID" value="RSK37576.1"/>
    <property type="molecule type" value="Genomic_DNA"/>
</dbReference>
<feature type="domain" description="PKD-like" evidence="2">
    <location>
        <begin position="11"/>
        <end position="80"/>
    </location>
</feature>
<dbReference type="Proteomes" id="UP000280066">
    <property type="component" value="Unassembled WGS sequence"/>
</dbReference>
<comment type="caution">
    <text evidence="3">The sequence shown here is derived from an EMBL/GenBank/DDBJ whole genome shotgun (WGS) entry which is preliminary data.</text>
</comment>
<keyword evidence="4" id="KW-1185">Reference proteome</keyword>
<dbReference type="OrthoDB" id="881743at2"/>
<gene>
    <name evidence="3" type="ORF">EI290_02705</name>
</gene>
<dbReference type="AlphaFoldDB" id="A0A428JU54"/>
<dbReference type="NCBIfam" id="TIGR04183">
    <property type="entry name" value="Por_Secre_tail"/>
    <property type="match status" value="1"/>
</dbReference>
<protein>
    <submittedName>
        <fullName evidence="3">T9SS C-terminal target domain-containing protein</fullName>
    </submittedName>
</protein>
<evidence type="ECO:0000313" key="4">
    <source>
        <dbReference type="Proteomes" id="UP000280066"/>
    </source>
</evidence>
<evidence type="ECO:0000259" key="1">
    <source>
        <dbReference type="Pfam" id="PF18962"/>
    </source>
</evidence>
<dbReference type="InterPro" id="IPR045829">
    <property type="entry name" value="PKD_6"/>
</dbReference>
<sequence>MLAGPSSLDGCDTAPQPYSIQNYDPAFTYTVTSSGSVRHLFDATTGELSVRTNGRTTGPGQLTVRAANSCGSSSRTVSISVSACTTYRYTVYPNPAQEEVTVADEPTAARSVSASATTASHGTTPEFEVTLYNGQGQPVHQGRSQGRRFRLSLHQFPAGLYQLHVGQGTQVERHTLQVTH</sequence>
<organism evidence="3 4">
    <name type="scientific">Hymenobacter metallilatus</name>
    <dbReference type="NCBI Taxonomy" id="2493666"/>
    <lineage>
        <taxon>Bacteria</taxon>
        <taxon>Pseudomonadati</taxon>
        <taxon>Bacteroidota</taxon>
        <taxon>Cytophagia</taxon>
        <taxon>Cytophagales</taxon>
        <taxon>Hymenobacteraceae</taxon>
        <taxon>Hymenobacter</taxon>
    </lineage>
</organism>
<dbReference type="RefSeq" id="WP_125426459.1">
    <property type="nucleotide sequence ID" value="NZ_RWIS01000001.1"/>
</dbReference>
<dbReference type="Pfam" id="PF18962">
    <property type="entry name" value="Por_Secre_tail"/>
    <property type="match status" value="1"/>
</dbReference>
<name>A0A428JU54_9BACT</name>
<feature type="domain" description="Secretion system C-terminal sorting" evidence="1">
    <location>
        <begin position="91"/>
        <end position="171"/>
    </location>
</feature>
<evidence type="ECO:0000259" key="2">
    <source>
        <dbReference type="Pfam" id="PF19408"/>
    </source>
</evidence>
<proteinExistence type="predicted"/>
<dbReference type="Pfam" id="PF19408">
    <property type="entry name" value="PKD_6"/>
    <property type="match status" value="1"/>
</dbReference>
<accession>A0A428JU54</accession>
<reference evidence="3 4" key="1">
    <citation type="submission" date="2018-12" db="EMBL/GenBank/DDBJ databases">
        <authorList>
            <person name="Feng G."/>
            <person name="Zhu H."/>
        </authorList>
    </citation>
    <scope>NUCLEOTIDE SEQUENCE [LARGE SCALE GENOMIC DNA]</scope>
    <source>
        <strain evidence="3 4">9PBR-2</strain>
    </source>
</reference>
<evidence type="ECO:0000313" key="3">
    <source>
        <dbReference type="EMBL" id="RSK37576.1"/>
    </source>
</evidence>
<dbReference type="InterPro" id="IPR026444">
    <property type="entry name" value="Secre_tail"/>
</dbReference>